<proteinExistence type="predicted"/>
<dbReference type="AlphaFoldDB" id="A0A1V0B569"/>
<organism evidence="3 4">
    <name type="scientific">Halopseudomonas phragmitis</name>
    <dbReference type="NCBI Taxonomy" id="1931241"/>
    <lineage>
        <taxon>Bacteria</taxon>
        <taxon>Pseudomonadati</taxon>
        <taxon>Pseudomonadota</taxon>
        <taxon>Gammaproteobacteria</taxon>
        <taxon>Pseudomonadales</taxon>
        <taxon>Pseudomonadaceae</taxon>
        <taxon>Halopseudomonas</taxon>
    </lineage>
</organism>
<evidence type="ECO:0000313" key="3">
    <source>
        <dbReference type="EMBL" id="AQZ95057.1"/>
    </source>
</evidence>
<keyword evidence="4" id="KW-1185">Reference proteome</keyword>
<dbReference type="InterPro" id="IPR026026">
    <property type="entry name" value="HIT_Hint"/>
</dbReference>
<evidence type="ECO:0000313" key="4">
    <source>
        <dbReference type="Proteomes" id="UP000243488"/>
    </source>
</evidence>
<dbReference type="PROSITE" id="PS51084">
    <property type="entry name" value="HIT_2"/>
    <property type="match status" value="1"/>
</dbReference>
<dbReference type="InterPro" id="IPR036265">
    <property type="entry name" value="HIT-like_sf"/>
</dbReference>
<feature type="domain" description="HIT" evidence="2">
    <location>
        <begin position="35"/>
        <end position="103"/>
    </location>
</feature>
<protein>
    <submittedName>
        <fullName evidence="3">Diadenosine tetraphosphate hydrolase</fullName>
    </submittedName>
</protein>
<dbReference type="SUPFAM" id="SSF54197">
    <property type="entry name" value="HIT-like"/>
    <property type="match status" value="1"/>
</dbReference>
<dbReference type="GO" id="GO:0016787">
    <property type="term" value="F:hydrolase activity"/>
    <property type="evidence" value="ECO:0007669"/>
    <property type="project" value="UniProtKB-KW"/>
</dbReference>
<dbReference type="Pfam" id="PF01230">
    <property type="entry name" value="HIT"/>
    <property type="match status" value="1"/>
</dbReference>
<dbReference type="PIRSF" id="PIRSF000714">
    <property type="entry name" value="HIT"/>
    <property type="match status" value="1"/>
</dbReference>
<sequence length="142" mass="16079">MFQLHPQLVNDGILVGHFPLCALLLINDAQYPWFVTVPRREDVTEIFQLDDADRAQLLRESCQLAEALKDAFKADKLNIAALGNMVSQLHVHHIVRYRDDPAWPAPVWGKLPPVPCTEQLIAERIGKLKAVLNADFKFEELG</sequence>
<dbReference type="Proteomes" id="UP000243488">
    <property type="component" value="Chromosome"/>
</dbReference>
<evidence type="ECO:0000256" key="1">
    <source>
        <dbReference type="PROSITE-ProRule" id="PRU00464"/>
    </source>
</evidence>
<dbReference type="EMBL" id="CP020100">
    <property type="protein sequence ID" value="AQZ95057.1"/>
    <property type="molecule type" value="Genomic_DNA"/>
</dbReference>
<gene>
    <name evidence="3" type="ORF">BVH74_09960</name>
</gene>
<comment type="caution">
    <text evidence="1">Lacks conserved residue(s) required for the propagation of feature annotation.</text>
</comment>
<accession>A0A1V0B569</accession>
<dbReference type="InterPro" id="IPR011146">
    <property type="entry name" value="HIT-like"/>
</dbReference>
<evidence type="ECO:0000259" key="2">
    <source>
        <dbReference type="PROSITE" id="PS51084"/>
    </source>
</evidence>
<dbReference type="Gene3D" id="3.30.428.10">
    <property type="entry name" value="HIT-like"/>
    <property type="match status" value="1"/>
</dbReference>
<reference evidence="3 4" key="1">
    <citation type="submission" date="2017-03" db="EMBL/GenBank/DDBJ databases">
        <title>Complete genome sequence of the novel DNRA strain Pseudomonas sp. S-6-2 isolated from Chinese polluted river sediment. Journal of Biotechnology.</title>
        <authorList>
            <person name="Li J."/>
            <person name="Xiang F."/>
            <person name="Wang L."/>
            <person name="Xi L."/>
            <person name="Liu J."/>
        </authorList>
    </citation>
    <scope>NUCLEOTIDE SEQUENCE [LARGE SCALE GENOMIC DNA]</scope>
    <source>
        <strain evidence="3 4">S-6-2</strain>
    </source>
</reference>
<dbReference type="KEGG" id="ppha:BVH74_09960"/>
<dbReference type="STRING" id="1931241.BVH74_09960"/>
<keyword evidence="3" id="KW-0378">Hydrolase</keyword>
<dbReference type="RefSeq" id="WP_080049926.1">
    <property type="nucleotide sequence ID" value="NZ_CP020100.1"/>
</dbReference>
<name>A0A1V0B569_9GAMM</name>